<keyword evidence="1" id="KW-0472">Membrane</keyword>
<evidence type="ECO:0000313" key="3">
    <source>
        <dbReference type="EMBL" id="SFF56012.1"/>
    </source>
</evidence>
<dbReference type="InterPro" id="IPR018391">
    <property type="entry name" value="PQQ_b-propeller_rpt"/>
</dbReference>
<dbReference type="Gene3D" id="2.130.10.10">
    <property type="entry name" value="YVTN repeat-like/Quinoprotein amine dehydrogenase"/>
    <property type="match status" value="1"/>
</dbReference>
<keyword evidence="1" id="KW-0812">Transmembrane</keyword>
<dbReference type="AlphaFoldDB" id="A0A1I2JME2"/>
<dbReference type="Pfam" id="PF13360">
    <property type="entry name" value="PQQ_2"/>
    <property type="match status" value="1"/>
</dbReference>
<dbReference type="SUPFAM" id="SSF50998">
    <property type="entry name" value="Quinoprotein alcohol dehydrogenase-like"/>
    <property type="match status" value="1"/>
</dbReference>
<gene>
    <name evidence="3" type="ORF">SAMN05421541_113108</name>
</gene>
<dbReference type="InterPro" id="IPR015943">
    <property type="entry name" value="WD40/YVTN_repeat-like_dom_sf"/>
</dbReference>
<dbReference type="InterPro" id="IPR002372">
    <property type="entry name" value="PQQ_rpt_dom"/>
</dbReference>
<reference evidence="3 4" key="1">
    <citation type="submission" date="2016-10" db="EMBL/GenBank/DDBJ databases">
        <authorList>
            <person name="de Groot N.N."/>
        </authorList>
    </citation>
    <scope>NUCLEOTIDE SEQUENCE [LARGE SCALE GENOMIC DNA]</scope>
    <source>
        <strain evidence="3 4">DSM 43019</strain>
    </source>
</reference>
<dbReference type="Proteomes" id="UP000199645">
    <property type="component" value="Unassembled WGS sequence"/>
</dbReference>
<organism evidence="3 4">
    <name type="scientific">Actinoplanes philippinensis</name>
    <dbReference type="NCBI Taxonomy" id="35752"/>
    <lineage>
        <taxon>Bacteria</taxon>
        <taxon>Bacillati</taxon>
        <taxon>Actinomycetota</taxon>
        <taxon>Actinomycetes</taxon>
        <taxon>Micromonosporales</taxon>
        <taxon>Micromonosporaceae</taxon>
        <taxon>Actinoplanes</taxon>
    </lineage>
</organism>
<feature type="transmembrane region" description="Helical" evidence="1">
    <location>
        <begin position="29"/>
        <end position="52"/>
    </location>
</feature>
<evidence type="ECO:0000259" key="2">
    <source>
        <dbReference type="Pfam" id="PF13360"/>
    </source>
</evidence>
<feature type="domain" description="Pyrrolo-quinoline quinone repeat" evidence="2">
    <location>
        <begin position="202"/>
        <end position="344"/>
    </location>
</feature>
<dbReference type="InterPro" id="IPR011047">
    <property type="entry name" value="Quinoprotein_ADH-like_sf"/>
</dbReference>
<keyword evidence="1" id="KW-1133">Transmembrane helix</keyword>
<proteinExistence type="predicted"/>
<name>A0A1I2JME2_9ACTN</name>
<dbReference type="EMBL" id="FONV01000013">
    <property type="protein sequence ID" value="SFF56012.1"/>
    <property type="molecule type" value="Genomic_DNA"/>
</dbReference>
<evidence type="ECO:0000256" key="1">
    <source>
        <dbReference type="SAM" id="Phobius"/>
    </source>
</evidence>
<sequence length="451" mass="47273">MALIELDLDAPPDRLAGRRVPPPWRYRPLGLALAVLLTLGVAGAVAPGGTFWRPLGVIPAAPGAESTIQMAGGRVFTVVLAGQSRTLTAWDPQPSPHRLWSAEMPVSATFDPAKGVFGAVRVQRVGDLLLVGAGLSSTVLDPGTGRILWTTPNRITPLAGGLAVLTDRIFRPGTLYDQESGDPGMLYFSADGRPHVEPPVRTEVRGLDLATGEVLWTVTPGGSVTAEAAGGDGPAAVLITASDRLSLHDARTGATLRETGLPKEAGSGPGTSDVLGDVALIGYPEAGIQVGYDIRTLQPLWTRDLHTDGEPEDCAGLLCAGGDGEVRVLDRRTGRITWSAPAATQLAPRAGGVLVSRPDGEGPERLVDTATGAPRVDLSGWTGEVEAFGSHDLLLWRDERTGVRAFGAVLPGATEVRYLGTAEGMGGDCGADDRYVVCRDVRGLRVWAYRV</sequence>
<dbReference type="STRING" id="35752.SAMN05421541_113108"/>
<protein>
    <submittedName>
        <fullName evidence="3">PQQ-like domain-containing protein</fullName>
    </submittedName>
</protein>
<evidence type="ECO:0000313" key="4">
    <source>
        <dbReference type="Proteomes" id="UP000199645"/>
    </source>
</evidence>
<dbReference type="RefSeq" id="WP_177319993.1">
    <property type="nucleotide sequence ID" value="NZ_BOMT01000072.1"/>
</dbReference>
<dbReference type="SMART" id="SM00564">
    <property type="entry name" value="PQQ"/>
    <property type="match status" value="3"/>
</dbReference>
<accession>A0A1I2JME2</accession>
<keyword evidence="4" id="KW-1185">Reference proteome</keyword>